<name>S7TEH0_9BACT</name>
<proteinExistence type="predicted"/>
<dbReference type="GO" id="GO:0004190">
    <property type="term" value="F:aspartic-type endopeptidase activity"/>
    <property type="evidence" value="ECO:0007669"/>
    <property type="project" value="InterPro"/>
</dbReference>
<dbReference type="PRINTS" id="PR00482">
    <property type="entry name" value="OMPTIN"/>
</dbReference>
<dbReference type="SUPFAM" id="SSF69917">
    <property type="entry name" value="OMPT-like"/>
    <property type="match status" value="1"/>
</dbReference>
<reference evidence="2 3" key="1">
    <citation type="journal article" date="2013" name="Genome Announc.">
        <title>Draft genome sequences for three mercury-methylating, sulfate-reducing bacteria.</title>
        <authorList>
            <person name="Brown S.D."/>
            <person name="Hurt R.A.Jr."/>
            <person name="Gilmour C.C."/>
            <person name="Elias D.A."/>
        </authorList>
    </citation>
    <scope>NUCLEOTIDE SEQUENCE [LARGE SCALE GENOMIC DNA]</scope>
    <source>
        <strain evidence="2 3">DSM 16529</strain>
    </source>
</reference>
<dbReference type="Gene3D" id="2.40.128.90">
    <property type="entry name" value="OMPT-like"/>
    <property type="match status" value="1"/>
</dbReference>
<dbReference type="InterPro" id="IPR053724">
    <property type="entry name" value="OMP_A26_sf"/>
</dbReference>
<evidence type="ECO:0000313" key="3">
    <source>
        <dbReference type="Proteomes" id="UP000014975"/>
    </source>
</evidence>
<sequence>MRLSKTIVMWCLAIAVCVVLPVRAEAMRAGGFTENFRLSDSLVPVALEISGGYLTGESREYVYEGSHKLSQLEWQLRDIYMVGANVSVGATDWLVVNVGGWMAVNDHAGRMTDYDWTQENELMWTDRSIHTAKLERGFMLDTNVQTPLHLNDHFSVVPMVGFKFDNWKWTARDGSGIYSVNGWHDTPVTFNGKVIDYEQWYYVPYIGLSASANYEGFTLDAYARGTIYAWAEDRDNHILRSTIFKGKFTHMRYYGLGVKAGYAFTDRFSLALAYDYQKFLTTKGDVRINDRTAGDRSYEHKGGGVDHHSNMFSVSLSYLF</sequence>
<dbReference type="InterPro" id="IPR000036">
    <property type="entry name" value="Peptidase_A26_omptin"/>
</dbReference>
<dbReference type="AlphaFoldDB" id="S7TEH0"/>
<dbReference type="Pfam" id="PF01278">
    <property type="entry name" value="Omptin"/>
    <property type="match status" value="1"/>
</dbReference>
<dbReference type="EMBL" id="ATHI01000005">
    <property type="protein sequence ID" value="EPR35086.1"/>
    <property type="molecule type" value="Genomic_DNA"/>
</dbReference>
<protein>
    <submittedName>
        <fullName evidence="2">Peptidase A26 omptin</fullName>
    </submittedName>
</protein>
<dbReference type="OrthoDB" id="5464981at2"/>
<dbReference type="eggNOG" id="COG4571">
    <property type="taxonomic scope" value="Bacteria"/>
</dbReference>
<dbReference type="Proteomes" id="UP000014975">
    <property type="component" value="Unassembled WGS sequence"/>
</dbReference>
<dbReference type="GO" id="GO:0006508">
    <property type="term" value="P:proteolysis"/>
    <property type="evidence" value="ECO:0007669"/>
    <property type="project" value="InterPro"/>
</dbReference>
<feature type="active site" evidence="1">
    <location>
        <position position="235"/>
    </location>
</feature>
<evidence type="ECO:0000256" key="1">
    <source>
        <dbReference type="PIRSR" id="PIRSR001522-1"/>
    </source>
</evidence>
<feature type="active site" evidence="1">
    <location>
        <position position="115"/>
    </location>
</feature>
<keyword evidence="3" id="KW-1185">Reference proteome</keyword>
<dbReference type="PIRSF" id="PIRSF001522">
    <property type="entry name" value="Peptidase_A26"/>
    <property type="match status" value="1"/>
</dbReference>
<evidence type="ECO:0000313" key="2">
    <source>
        <dbReference type="EMBL" id="EPR35086.1"/>
    </source>
</evidence>
<organism evidence="2 3">
    <name type="scientific">Alkalidesulfovibrio alkalitolerans DSM 16529</name>
    <dbReference type="NCBI Taxonomy" id="1121439"/>
    <lineage>
        <taxon>Bacteria</taxon>
        <taxon>Pseudomonadati</taxon>
        <taxon>Thermodesulfobacteriota</taxon>
        <taxon>Desulfovibrionia</taxon>
        <taxon>Desulfovibrionales</taxon>
        <taxon>Desulfovibrionaceae</taxon>
        <taxon>Alkalidesulfovibrio</taxon>
    </lineage>
</organism>
<dbReference type="RefSeq" id="WP_020886335.1">
    <property type="nucleotide sequence ID" value="NZ_ATHI01000005.1"/>
</dbReference>
<feature type="active site" evidence="1">
    <location>
        <position position="237"/>
    </location>
</feature>
<accession>S7TEH0</accession>
<dbReference type="PATRIC" id="fig|1121439.3.peg.843"/>
<feature type="active site" evidence="1">
    <location>
        <position position="113"/>
    </location>
</feature>
<comment type="caution">
    <text evidence="2">The sequence shown here is derived from an EMBL/GenBank/DDBJ whole genome shotgun (WGS) entry which is preliminary data.</text>
</comment>
<dbReference type="InterPro" id="IPR020080">
    <property type="entry name" value="OM_adhesin/peptidase_omptin"/>
</dbReference>
<gene>
    <name evidence="2" type="ORF">dsat_2449</name>
</gene>
<dbReference type="GO" id="GO:0009279">
    <property type="term" value="C:cell outer membrane"/>
    <property type="evidence" value="ECO:0007669"/>
    <property type="project" value="InterPro"/>
</dbReference>
<dbReference type="STRING" id="1121439.dsat_2449"/>